<dbReference type="CDD" id="cd11019">
    <property type="entry name" value="OsENODL1_like"/>
    <property type="match status" value="1"/>
</dbReference>
<feature type="signal peptide" evidence="10">
    <location>
        <begin position="1"/>
        <end position="18"/>
    </location>
</feature>
<dbReference type="Proteomes" id="UP001457282">
    <property type="component" value="Unassembled WGS sequence"/>
</dbReference>
<name>A0AAW1WHS7_RUBAR</name>
<accession>A0AAW1WHS7</accession>
<comment type="similarity">
    <text evidence="9">Belongs to the early nodulin-like (ENODL) family.</text>
</comment>
<evidence type="ECO:0000256" key="2">
    <source>
        <dbReference type="ARBA" id="ARBA00022475"/>
    </source>
</evidence>
<keyword evidence="5" id="KW-0472">Membrane</keyword>
<dbReference type="InterPro" id="IPR039391">
    <property type="entry name" value="Phytocyanin-like"/>
</dbReference>
<keyword evidence="8" id="KW-0449">Lipoprotein</keyword>
<evidence type="ECO:0000256" key="10">
    <source>
        <dbReference type="SAM" id="SignalP"/>
    </source>
</evidence>
<evidence type="ECO:0000256" key="1">
    <source>
        <dbReference type="ARBA" id="ARBA00004609"/>
    </source>
</evidence>
<dbReference type="GO" id="GO:0098552">
    <property type="term" value="C:side of membrane"/>
    <property type="evidence" value="ECO:0007669"/>
    <property type="project" value="UniProtKB-KW"/>
</dbReference>
<gene>
    <name evidence="12" type="ORF">M0R45_031855</name>
</gene>
<comment type="subcellular location">
    <subcellularLocation>
        <location evidence="1">Cell membrane</location>
        <topology evidence="1">Lipid-anchor</topology>
        <topology evidence="1">GPI-anchor</topology>
    </subcellularLocation>
</comment>
<dbReference type="AlphaFoldDB" id="A0AAW1WHS7"/>
<evidence type="ECO:0000256" key="5">
    <source>
        <dbReference type="ARBA" id="ARBA00023136"/>
    </source>
</evidence>
<evidence type="ECO:0000256" key="6">
    <source>
        <dbReference type="ARBA" id="ARBA00023157"/>
    </source>
</evidence>
<dbReference type="FunFam" id="2.60.40.420:FF:000010">
    <property type="entry name" value="Early nodulin-like protein 1"/>
    <property type="match status" value="1"/>
</dbReference>
<organism evidence="12 13">
    <name type="scientific">Rubus argutus</name>
    <name type="common">Southern blackberry</name>
    <dbReference type="NCBI Taxonomy" id="59490"/>
    <lineage>
        <taxon>Eukaryota</taxon>
        <taxon>Viridiplantae</taxon>
        <taxon>Streptophyta</taxon>
        <taxon>Embryophyta</taxon>
        <taxon>Tracheophyta</taxon>
        <taxon>Spermatophyta</taxon>
        <taxon>Magnoliopsida</taxon>
        <taxon>eudicotyledons</taxon>
        <taxon>Gunneridae</taxon>
        <taxon>Pentapetalae</taxon>
        <taxon>rosids</taxon>
        <taxon>fabids</taxon>
        <taxon>Rosales</taxon>
        <taxon>Rosaceae</taxon>
        <taxon>Rosoideae</taxon>
        <taxon>Rosoideae incertae sedis</taxon>
        <taxon>Rubus</taxon>
    </lineage>
</organism>
<dbReference type="Gene3D" id="2.60.40.420">
    <property type="entry name" value="Cupredoxins - blue copper proteins"/>
    <property type="match status" value="1"/>
</dbReference>
<keyword evidence="3" id="KW-0336">GPI-anchor</keyword>
<reference evidence="12 13" key="1">
    <citation type="journal article" date="2023" name="G3 (Bethesda)">
        <title>A chromosome-length genome assembly and annotation of blackberry (Rubus argutus, cv. 'Hillquist').</title>
        <authorList>
            <person name="Bruna T."/>
            <person name="Aryal R."/>
            <person name="Dudchenko O."/>
            <person name="Sargent D.J."/>
            <person name="Mead D."/>
            <person name="Buti M."/>
            <person name="Cavallini A."/>
            <person name="Hytonen T."/>
            <person name="Andres J."/>
            <person name="Pham M."/>
            <person name="Weisz D."/>
            <person name="Mascagni F."/>
            <person name="Usai G."/>
            <person name="Natali L."/>
            <person name="Bassil N."/>
            <person name="Fernandez G.E."/>
            <person name="Lomsadze A."/>
            <person name="Armour M."/>
            <person name="Olukolu B."/>
            <person name="Poorten T."/>
            <person name="Britton C."/>
            <person name="Davik J."/>
            <person name="Ashrafi H."/>
            <person name="Aiden E.L."/>
            <person name="Borodovsky M."/>
            <person name="Worthington M."/>
        </authorList>
    </citation>
    <scope>NUCLEOTIDE SEQUENCE [LARGE SCALE GENOMIC DNA]</scope>
    <source>
        <strain evidence="12">PI 553951</strain>
    </source>
</reference>
<feature type="domain" description="Phytocyanin" evidence="11">
    <location>
        <begin position="23"/>
        <end position="125"/>
    </location>
</feature>
<evidence type="ECO:0000313" key="13">
    <source>
        <dbReference type="Proteomes" id="UP001457282"/>
    </source>
</evidence>
<dbReference type="GO" id="GO:0005886">
    <property type="term" value="C:plasma membrane"/>
    <property type="evidence" value="ECO:0007669"/>
    <property type="project" value="UniProtKB-SubCell"/>
</dbReference>
<dbReference type="InterPro" id="IPR041846">
    <property type="entry name" value="ENL_dom"/>
</dbReference>
<dbReference type="InterPro" id="IPR003245">
    <property type="entry name" value="Phytocyanin_dom"/>
</dbReference>
<evidence type="ECO:0000256" key="9">
    <source>
        <dbReference type="ARBA" id="ARBA00035011"/>
    </source>
</evidence>
<keyword evidence="7" id="KW-0325">Glycoprotein</keyword>
<keyword evidence="6" id="KW-1015">Disulfide bond</keyword>
<dbReference type="PANTHER" id="PTHR33021:SF234">
    <property type="entry name" value="EARLY NODULIN-LIKE PROTEIN 7"/>
    <property type="match status" value="1"/>
</dbReference>
<dbReference type="PANTHER" id="PTHR33021">
    <property type="entry name" value="BLUE COPPER PROTEIN"/>
    <property type="match status" value="1"/>
</dbReference>
<keyword evidence="2" id="KW-1003">Cell membrane</keyword>
<evidence type="ECO:0000256" key="8">
    <source>
        <dbReference type="ARBA" id="ARBA00023288"/>
    </source>
</evidence>
<dbReference type="GO" id="GO:0009055">
    <property type="term" value="F:electron transfer activity"/>
    <property type="evidence" value="ECO:0007669"/>
    <property type="project" value="InterPro"/>
</dbReference>
<dbReference type="Pfam" id="PF02298">
    <property type="entry name" value="Cu_bind_like"/>
    <property type="match status" value="1"/>
</dbReference>
<evidence type="ECO:0000259" key="11">
    <source>
        <dbReference type="PROSITE" id="PS51485"/>
    </source>
</evidence>
<proteinExistence type="inferred from homology"/>
<dbReference type="SUPFAM" id="SSF49503">
    <property type="entry name" value="Cupredoxins"/>
    <property type="match status" value="1"/>
</dbReference>
<comment type="caution">
    <text evidence="12">The sequence shown here is derived from an EMBL/GenBank/DDBJ whole genome shotgun (WGS) entry which is preliminary data.</text>
</comment>
<evidence type="ECO:0000256" key="4">
    <source>
        <dbReference type="ARBA" id="ARBA00022729"/>
    </source>
</evidence>
<sequence length="182" mass="19789">MASFTGSFLTVFLAVVVANSSATEFQVGYDFGWQQPASNNTALYSQWASNNRFHVGDSLYFNYKNDSVLEVDKWGYYHCNITNPIIAFDNGKSIMKLDRSGPFYFISGVPDHCKNGQRLWVQVMDPHPISQTPPSIADPPEPYLAADSPAPSSSLGVAISNTPCSIVIAVLVTILASVCSSP</sequence>
<keyword evidence="4 10" id="KW-0732">Signal</keyword>
<evidence type="ECO:0000256" key="3">
    <source>
        <dbReference type="ARBA" id="ARBA00022622"/>
    </source>
</evidence>
<dbReference type="EMBL" id="JBEDUW010000006">
    <property type="protein sequence ID" value="KAK9923436.1"/>
    <property type="molecule type" value="Genomic_DNA"/>
</dbReference>
<feature type="chain" id="PRO_5044025027" description="Phytocyanin domain-containing protein" evidence="10">
    <location>
        <begin position="19"/>
        <end position="182"/>
    </location>
</feature>
<dbReference type="PROSITE" id="PS51485">
    <property type="entry name" value="PHYTOCYANIN"/>
    <property type="match status" value="1"/>
</dbReference>
<protein>
    <recommendedName>
        <fullName evidence="11">Phytocyanin domain-containing protein</fullName>
    </recommendedName>
</protein>
<keyword evidence="13" id="KW-1185">Reference proteome</keyword>
<dbReference type="InterPro" id="IPR008972">
    <property type="entry name" value="Cupredoxin"/>
</dbReference>
<evidence type="ECO:0000256" key="7">
    <source>
        <dbReference type="ARBA" id="ARBA00023180"/>
    </source>
</evidence>
<evidence type="ECO:0000313" key="12">
    <source>
        <dbReference type="EMBL" id="KAK9923436.1"/>
    </source>
</evidence>